<dbReference type="RefSeq" id="WP_012851444.1">
    <property type="nucleotide sequence ID" value="NC_013510.1"/>
</dbReference>
<organism evidence="2 3">
    <name type="scientific">Thermomonospora curvata (strain ATCC 19995 / DSM 43183 / JCM 3096 / KCTC 9072 / NBRC 15933 / NCIMB 10081 / Henssen B9)</name>
    <dbReference type="NCBI Taxonomy" id="471852"/>
    <lineage>
        <taxon>Bacteria</taxon>
        <taxon>Bacillati</taxon>
        <taxon>Actinomycetota</taxon>
        <taxon>Actinomycetes</taxon>
        <taxon>Streptosporangiales</taxon>
        <taxon>Thermomonosporaceae</taxon>
        <taxon>Thermomonospora</taxon>
    </lineage>
</organism>
<evidence type="ECO:0000313" key="3">
    <source>
        <dbReference type="Proteomes" id="UP000001918"/>
    </source>
</evidence>
<dbReference type="Proteomes" id="UP000001918">
    <property type="component" value="Chromosome"/>
</dbReference>
<dbReference type="KEGG" id="tcu:Tcur_1074"/>
<dbReference type="EMBL" id="CP001738">
    <property type="protein sequence ID" value="ACY96660.1"/>
    <property type="molecule type" value="Genomic_DNA"/>
</dbReference>
<dbReference type="STRING" id="471852.Tcur_1074"/>
<evidence type="ECO:0000256" key="1">
    <source>
        <dbReference type="SAM" id="MobiDB-lite"/>
    </source>
</evidence>
<dbReference type="HOGENOM" id="CLU_1359860_0_0_11"/>
<evidence type="ECO:0000313" key="2">
    <source>
        <dbReference type="EMBL" id="ACY96660.1"/>
    </source>
</evidence>
<accession>D1A8G5</accession>
<gene>
    <name evidence="2" type="ordered locus">Tcur_1074</name>
</gene>
<dbReference type="eggNOG" id="ENOG5031QBN">
    <property type="taxonomic scope" value="Bacteria"/>
</dbReference>
<name>D1A8G5_THECD</name>
<dbReference type="AlphaFoldDB" id="D1A8G5"/>
<keyword evidence="3" id="KW-1185">Reference proteome</keyword>
<protein>
    <submittedName>
        <fullName evidence="2">Uncharacterized protein</fullName>
    </submittedName>
</protein>
<proteinExistence type="predicted"/>
<sequence length="201" mass="22034">MPERDRSGVPYEITLELYRDGGRFGVVGQRCGYLLAALAGRLAAARRDGSPQAARWPDPDDRFPDPPAGSPESCTRCRRRRLQPSPDPELFDLRYRDRVDVVSTGELRCTVRTSSVWLPGAEAGGDSWSPARSRRRGRWRLARRAIVEAWGAGGHGVRAVLTSRQLAEFLAALLAEAERQIGPISGEMLQAGRGTGDSGHN</sequence>
<reference evidence="2 3" key="1">
    <citation type="journal article" date="2011" name="Stand. Genomic Sci.">
        <title>Complete genome sequence of Thermomonospora curvata type strain (B9).</title>
        <authorList>
            <person name="Chertkov O."/>
            <person name="Sikorski J."/>
            <person name="Nolan M."/>
            <person name="Lapidus A."/>
            <person name="Lucas S."/>
            <person name="Del Rio T.G."/>
            <person name="Tice H."/>
            <person name="Cheng J.F."/>
            <person name="Goodwin L."/>
            <person name="Pitluck S."/>
            <person name="Liolios K."/>
            <person name="Ivanova N."/>
            <person name="Mavromatis K."/>
            <person name="Mikhailova N."/>
            <person name="Ovchinnikova G."/>
            <person name="Pati A."/>
            <person name="Chen A."/>
            <person name="Palaniappan K."/>
            <person name="Djao O.D."/>
            <person name="Land M."/>
            <person name="Hauser L."/>
            <person name="Chang Y.J."/>
            <person name="Jeffries C.D."/>
            <person name="Brettin T."/>
            <person name="Han C."/>
            <person name="Detter J.C."/>
            <person name="Rohde M."/>
            <person name="Goker M."/>
            <person name="Woyke T."/>
            <person name="Bristow J."/>
            <person name="Eisen J.A."/>
            <person name="Markowitz V."/>
            <person name="Hugenholtz P."/>
            <person name="Klenk H.P."/>
            <person name="Kyrpides N.C."/>
        </authorList>
    </citation>
    <scope>NUCLEOTIDE SEQUENCE [LARGE SCALE GENOMIC DNA]</scope>
    <source>
        <strain evidence="3">ATCC 19995 / DSM 43183 / JCM 3096 / KCTC 9072 / NBRC 15933 / NCIMB 10081 / Henssen B9</strain>
    </source>
</reference>
<feature type="region of interest" description="Disordered" evidence="1">
    <location>
        <begin position="49"/>
        <end position="81"/>
    </location>
</feature>